<sequence>MPQSPTTYSDQSTLRSLRSEFENTIKDYAANSSETFRVVHTCTSTNSTPSTPNLKTLYVLDSSFNPPTRAHFTIARNAVLGDTDRKSGPVRLMLLLATENADKKAKPAQFEDRLVMMSVMADSLRKSLLIHADQHNTGSGGGDATSGNANEIAVDVAITKKPFYMDKAMSIDESKVYADGMQQVHVTGYDTIIRIFDSKYYPKDQGLRVLEPFLGKHRLRVCYRVGVGEKEKVKGGDDRREQERYVEAIGDGSREAEGMKSEWRRMIDLVDDAKSVEGVSSTEARKCASQGKRKELEEIVGETVAEYILNEKLYDPESVKKSYS</sequence>
<organism evidence="1 2">
    <name type="scientific">Neophaeococcomyces mojaviensis</name>
    <dbReference type="NCBI Taxonomy" id="3383035"/>
    <lineage>
        <taxon>Eukaryota</taxon>
        <taxon>Fungi</taxon>
        <taxon>Dikarya</taxon>
        <taxon>Ascomycota</taxon>
        <taxon>Pezizomycotina</taxon>
        <taxon>Eurotiomycetes</taxon>
        <taxon>Chaetothyriomycetidae</taxon>
        <taxon>Chaetothyriales</taxon>
        <taxon>Chaetothyriales incertae sedis</taxon>
        <taxon>Neophaeococcomyces</taxon>
    </lineage>
</organism>
<dbReference type="Proteomes" id="UP001172386">
    <property type="component" value="Unassembled WGS sequence"/>
</dbReference>
<keyword evidence="2" id="KW-1185">Reference proteome</keyword>
<accession>A0ACC3AE92</accession>
<evidence type="ECO:0000313" key="2">
    <source>
        <dbReference type="Proteomes" id="UP001172386"/>
    </source>
</evidence>
<gene>
    <name evidence="1" type="ORF">H2198_002526</name>
</gene>
<reference evidence="1" key="1">
    <citation type="submission" date="2022-10" db="EMBL/GenBank/DDBJ databases">
        <title>Culturing micro-colonial fungi from biological soil crusts in the Mojave desert and describing Neophaeococcomyces mojavensis, and introducing the new genera and species Taxawa tesnikishii.</title>
        <authorList>
            <person name="Kurbessoian T."/>
            <person name="Stajich J.E."/>
        </authorList>
    </citation>
    <scope>NUCLEOTIDE SEQUENCE</scope>
    <source>
        <strain evidence="1">JES_112</strain>
    </source>
</reference>
<evidence type="ECO:0000313" key="1">
    <source>
        <dbReference type="EMBL" id="KAJ9660408.1"/>
    </source>
</evidence>
<dbReference type="EMBL" id="JAPDRQ010000031">
    <property type="protein sequence ID" value="KAJ9660408.1"/>
    <property type="molecule type" value="Genomic_DNA"/>
</dbReference>
<comment type="caution">
    <text evidence="1">The sequence shown here is derived from an EMBL/GenBank/DDBJ whole genome shotgun (WGS) entry which is preliminary data.</text>
</comment>
<protein>
    <submittedName>
        <fullName evidence="1">Uncharacterized protein</fullName>
    </submittedName>
</protein>
<proteinExistence type="predicted"/>
<name>A0ACC3AE92_9EURO</name>